<organism evidence="2 3">
    <name type="scientific">Mollisia scopiformis</name>
    <name type="common">Conifer needle endophyte fungus</name>
    <name type="synonym">Phialocephala scopiformis</name>
    <dbReference type="NCBI Taxonomy" id="149040"/>
    <lineage>
        <taxon>Eukaryota</taxon>
        <taxon>Fungi</taxon>
        <taxon>Dikarya</taxon>
        <taxon>Ascomycota</taxon>
        <taxon>Pezizomycotina</taxon>
        <taxon>Leotiomycetes</taxon>
        <taxon>Helotiales</taxon>
        <taxon>Mollisiaceae</taxon>
        <taxon>Mollisia</taxon>
    </lineage>
</organism>
<keyword evidence="1" id="KW-0040">ANK repeat</keyword>
<evidence type="ECO:0000313" key="3">
    <source>
        <dbReference type="Proteomes" id="UP000070700"/>
    </source>
</evidence>
<name>A0A194XFI5_MOLSC</name>
<keyword evidence="3" id="KW-1185">Reference proteome</keyword>
<dbReference type="PANTHER" id="PTHR24120:SF4">
    <property type="entry name" value="GH07239P"/>
    <property type="match status" value="1"/>
</dbReference>
<dbReference type="GeneID" id="28817669"/>
<protein>
    <submittedName>
        <fullName evidence="2">Ankyrin</fullName>
    </submittedName>
</protein>
<gene>
    <name evidence="2" type="ORF">LY89DRAFT_498740</name>
</gene>
<evidence type="ECO:0000256" key="1">
    <source>
        <dbReference type="PROSITE-ProRule" id="PRU00023"/>
    </source>
</evidence>
<accession>A0A194XFI5</accession>
<dbReference type="KEGG" id="psco:LY89DRAFT_498740"/>
<dbReference type="PANTHER" id="PTHR24120">
    <property type="entry name" value="GH07239P"/>
    <property type="match status" value="1"/>
</dbReference>
<dbReference type="Proteomes" id="UP000070700">
    <property type="component" value="Unassembled WGS sequence"/>
</dbReference>
<evidence type="ECO:0000313" key="2">
    <source>
        <dbReference type="EMBL" id="KUJ18532.1"/>
    </source>
</evidence>
<dbReference type="InterPro" id="IPR002110">
    <property type="entry name" value="Ankyrin_rpt"/>
</dbReference>
<dbReference type="Gene3D" id="1.25.40.20">
    <property type="entry name" value="Ankyrin repeat-containing domain"/>
    <property type="match status" value="1"/>
</dbReference>
<dbReference type="InterPro" id="IPR036770">
    <property type="entry name" value="Ankyrin_rpt-contain_sf"/>
</dbReference>
<sequence>MLKHIEDTQVLLEIVVIGGQVDHGRENEEGDMLLSKAAAGGHRRAVRALLYGSHDDINTRDKMGRTPLFWAAEGGHLDVVRELVKEGAEVSFEDQDNFTAKDLAYRRGHSEIVSLLEPLMQRDDEKGKKLSVFAMSITPSSWKSDAAYHSASCTSPPTTPLYPKRRQTGSNILKECHKDGGRRRLKSFQTSCWRIRVGRVSGIVLAASVVTWLMKGEEIMDP</sequence>
<dbReference type="PROSITE" id="PS50088">
    <property type="entry name" value="ANK_REPEAT"/>
    <property type="match status" value="1"/>
</dbReference>
<proteinExistence type="predicted"/>
<dbReference type="AlphaFoldDB" id="A0A194XFI5"/>
<reference evidence="2 3" key="1">
    <citation type="submission" date="2015-10" db="EMBL/GenBank/DDBJ databases">
        <title>Full genome of DAOMC 229536 Phialocephala scopiformis, a fungal endophyte of spruce producing the potent anti-insectan compound rugulosin.</title>
        <authorList>
            <consortium name="DOE Joint Genome Institute"/>
            <person name="Walker A.K."/>
            <person name="Frasz S.L."/>
            <person name="Seifert K.A."/>
            <person name="Miller J.D."/>
            <person name="Mondo S.J."/>
            <person name="Labutti K."/>
            <person name="Lipzen A."/>
            <person name="Dockter R."/>
            <person name="Kennedy M."/>
            <person name="Grigoriev I.V."/>
            <person name="Spatafora J.W."/>
        </authorList>
    </citation>
    <scope>NUCLEOTIDE SEQUENCE [LARGE SCALE GENOMIC DNA]</scope>
    <source>
        <strain evidence="2 3">CBS 120377</strain>
    </source>
</reference>
<dbReference type="STRING" id="149040.A0A194XFI5"/>
<dbReference type="PROSITE" id="PS50297">
    <property type="entry name" value="ANK_REP_REGION"/>
    <property type="match status" value="1"/>
</dbReference>
<dbReference type="InParanoid" id="A0A194XFI5"/>
<feature type="repeat" description="ANK" evidence="1">
    <location>
        <begin position="63"/>
        <end position="95"/>
    </location>
</feature>
<dbReference type="OrthoDB" id="341259at2759"/>
<dbReference type="EMBL" id="KQ947412">
    <property type="protein sequence ID" value="KUJ18532.1"/>
    <property type="molecule type" value="Genomic_DNA"/>
</dbReference>
<dbReference type="SMART" id="SM00248">
    <property type="entry name" value="ANK"/>
    <property type="match status" value="2"/>
</dbReference>
<dbReference type="SUPFAM" id="SSF48403">
    <property type="entry name" value="Ankyrin repeat"/>
    <property type="match status" value="1"/>
</dbReference>
<dbReference type="Pfam" id="PF12796">
    <property type="entry name" value="Ank_2"/>
    <property type="match status" value="1"/>
</dbReference>
<dbReference type="RefSeq" id="XP_018072887.1">
    <property type="nucleotide sequence ID" value="XM_018207943.1"/>
</dbReference>